<evidence type="ECO:0000313" key="5">
    <source>
        <dbReference type="Proteomes" id="UP000414233"/>
    </source>
</evidence>
<dbReference type="PROSITE" id="PS00101">
    <property type="entry name" value="HEXAPEP_TRANSFERASES"/>
    <property type="match status" value="1"/>
</dbReference>
<dbReference type="InterPro" id="IPR011004">
    <property type="entry name" value="Trimer_LpxA-like_sf"/>
</dbReference>
<dbReference type="InterPro" id="IPR018357">
    <property type="entry name" value="Hexapep_transf_CS"/>
</dbReference>
<keyword evidence="2 4" id="KW-0808">Transferase</keyword>
<dbReference type="GO" id="GO:0008374">
    <property type="term" value="F:O-acyltransferase activity"/>
    <property type="evidence" value="ECO:0007669"/>
    <property type="project" value="TreeGrafter"/>
</dbReference>
<accession>A0A5E4UQY3</accession>
<keyword evidence="3" id="KW-0677">Repeat</keyword>
<evidence type="ECO:0000256" key="3">
    <source>
        <dbReference type="ARBA" id="ARBA00022737"/>
    </source>
</evidence>
<evidence type="ECO:0000256" key="1">
    <source>
        <dbReference type="ARBA" id="ARBA00007274"/>
    </source>
</evidence>
<dbReference type="NCBIfam" id="NF007797">
    <property type="entry name" value="PRK10502.1"/>
    <property type="match status" value="1"/>
</dbReference>
<name>A0A5E4UQY3_9BURK</name>
<dbReference type="AlphaFoldDB" id="A0A5E4UQY3"/>
<sequence length="202" mass="21932">MTTQHDATAVDDAAHAGVVYQDLSSFRVPAGFRGRPAWFVQLWWCVQALLFRTSPRVCNGWRRMLLRLFGARVGKHVIIRPSAHVTYPWKISIGDYAWIGEDVTLYSLGPIDIGAHSVVSQGTYVCAGDHDYRLPDFPIRGPAVRIGDQVWIASGVFVAPGACVADGAVVGARSTVVGQLPAAMVCLGNPARPVRPRRPANT</sequence>
<protein>
    <submittedName>
        <fullName evidence="4">Transferase</fullName>
    </submittedName>
</protein>
<evidence type="ECO:0000256" key="2">
    <source>
        <dbReference type="ARBA" id="ARBA00022679"/>
    </source>
</evidence>
<dbReference type="OrthoDB" id="9815592at2"/>
<dbReference type="PANTHER" id="PTHR23416:SF23">
    <property type="entry name" value="ACETYLTRANSFERASE C18B11.09C-RELATED"/>
    <property type="match status" value="1"/>
</dbReference>
<dbReference type="RefSeq" id="WP_150697024.1">
    <property type="nucleotide sequence ID" value="NZ_CABPRZ010000007.1"/>
</dbReference>
<gene>
    <name evidence="4" type="ORF">PTE30175_02129</name>
</gene>
<proteinExistence type="inferred from homology"/>
<keyword evidence="5" id="KW-1185">Reference proteome</keyword>
<comment type="similarity">
    <text evidence="1">Belongs to the transferase hexapeptide repeat family.</text>
</comment>
<dbReference type="CDD" id="cd05825">
    <property type="entry name" value="LbH_wcaF_like"/>
    <property type="match status" value="1"/>
</dbReference>
<dbReference type="Gene3D" id="2.160.10.10">
    <property type="entry name" value="Hexapeptide repeat proteins"/>
    <property type="match status" value="1"/>
</dbReference>
<organism evidence="4 5">
    <name type="scientific">Pandoraea terrae</name>
    <dbReference type="NCBI Taxonomy" id="1537710"/>
    <lineage>
        <taxon>Bacteria</taxon>
        <taxon>Pseudomonadati</taxon>
        <taxon>Pseudomonadota</taxon>
        <taxon>Betaproteobacteria</taxon>
        <taxon>Burkholderiales</taxon>
        <taxon>Burkholderiaceae</taxon>
        <taxon>Pandoraea</taxon>
    </lineage>
</organism>
<dbReference type="SUPFAM" id="SSF51161">
    <property type="entry name" value="Trimeric LpxA-like enzymes"/>
    <property type="match status" value="1"/>
</dbReference>
<dbReference type="InterPro" id="IPR051159">
    <property type="entry name" value="Hexapeptide_acetyltransf"/>
</dbReference>
<dbReference type="PANTHER" id="PTHR23416">
    <property type="entry name" value="SIALIC ACID SYNTHASE-RELATED"/>
    <property type="match status" value="1"/>
</dbReference>
<dbReference type="Proteomes" id="UP000414233">
    <property type="component" value="Unassembled WGS sequence"/>
</dbReference>
<evidence type="ECO:0000313" key="4">
    <source>
        <dbReference type="EMBL" id="VVE02337.1"/>
    </source>
</evidence>
<dbReference type="GO" id="GO:0005829">
    <property type="term" value="C:cytosol"/>
    <property type="evidence" value="ECO:0007669"/>
    <property type="project" value="TreeGrafter"/>
</dbReference>
<dbReference type="EMBL" id="CABPRZ010000007">
    <property type="protein sequence ID" value="VVE02337.1"/>
    <property type="molecule type" value="Genomic_DNA"/>
</dbReference>
<reference evidence="4 5" key="1">
    <citation type="submission" date="2019-08" db="EMBL/GenBank/DDBJ databases">
        <authorList>
            <person name="Peeters C."/>
        </authorList>
    </citation>
    <scope>NUCLEOTIDE SEQUENCE [LARGE SCALE GENOMIC DNA]</scope>
    <source>
        <strain evidence="4 5">LMG 30175</strain>
    </source>
</reference>